<dbReference type="AlphaFoldDB" id="A0A9P1ENB9"/>
<protein>
    <submittedName>
        <fullName evidence="1">Uncharacterized protein</fullName>
    </submittedName>
</protein>
<keyword evidence="2" id="KW-1185">Reference proteome</keyword>
<organism evidence="1 2">
    <name type="scientific">Cuscuta europaea</name>
    <name type="common">European dodder</name>
    <dbReference type="NCBI Taxonomy" id="41803"/>
    <lineage>
        <taxon>Eukaryota</taxon>
        <taxon>Viridiplantae</taxon>
        <taxon>Streptophyta</taxon>
        <taxon>Embryophyta</taxon>
        <taxon>Tracheophyta</taxon>
        <taxon>Spermatophyta</taxon>
        <taxon>Magnoliopsida</taxon>
        <taxon>eudicotyledons</taxon>
        <taxon>Gunneridae</taxon>
        <taxon>Pentapetalae</taxon>
        <taxon>asterids</taxon>
        <taxon>lamiids</taxon>
        <taxon>Solanales</taxon>
        <taxon>Convolvulaceae</taxon>
        <taxon>Cuscuteae</taxon>
        <taxon>Cuscuta</taxon>
        <taxon>Cuscuta subgen. Cuscuta</taxon>
    </lineage>
</organism>
<dbReference type="Proteomes" id="UP001152484">
    <property type="component" value="Unassembled WGS sequence"/>
</dbReference>
<accession>A0A9P1ENB9</accession>
<dbReference type="OrthoDB" id="1256921at2759"/>
<name>A0A9P1ENB9_CUSEU</name>
<gene>
    <name evidence="1" type="ORF">CEURO_LOCUS22427</name>
</gene>
<evidence type="ECO:0000313" key="2">
    <source>
        <dbReference type="Proteomes" id="UP001152484"/>
    </source>
</evidence>
<evidence type="ECO:0000313" key="1">
    <source>
        <dbReference type="EMBL" id="CAH9119662.1"/>
    </source>
</evidence>
<reference evidence="1" key="1">
    <citation type="submission" date="2022-07" db="EMBL/GenBank/DDBJ databases">
        <authorList>
            <person name="Macas J."/>
            <person name="Novak P."/>
            <person name="Neumann P."/>
        </authorList>
    </citation>
    <scope>NUCLEOTIDE SEQUENCE</scope>
</reference>
<comment type="caution">
    <text evidence="1">The sequence shown here is derived from an EMBL/GenBank/DDBJ whole genome shotgun (WGS) entry which is preliminary data.</text>
</comment>
<proteinExistence type="predicted"/>
<sequence length="104" mass="11583">MEALSWLKDQIWNRGCGVRFINGHIENLQRSYSNWTNGGSSVTLDSLTWVELGDVADGGPTLVAVLDANSREDNDEGADKEALNDLSRSFFLDFFSLFFGVFSK</sequence>
<dbReference type="EMBL" id="CAMAPE010000080">
    <property type="protein sequence ID" value="CAH9119662.1"/>
    <property type="molecule type" value="Genomic_DNA"/>
</dbReference>